<comment type="similarity">
    <text evidence="2 8">Belongs to the binding-protein-dependent transport system permease family. CysTW subfamily.</text>
</comment>
<evidence type="ECO:0000256" key="4">
    <source>
        <dbReference type="ARBA" id="ARBA00022475"/>
    </source>
</evidence>
<dbReference type="RefSeq" id="WP_100815183.1">
    <property type="nucleotide sequence ID" value="NZ_CP017803.1"/>
</dbReference>
<keyword evidence="6 8" id="KW-1133">Transmembrane helix</keyword>
<feature type="transmembrane region" description="Helical" evidence="8">
    <location>
        <begin position="181"/>
        <end position="203"/>
    </location>
</feature>
<evidence type="ECO:0000256" key="5">
    <source>
        <dbReference type="ARBA" id="ARBA00022692"/>
    </source>
</evidence>
<dbReference type="GO" id="GO:0005315">
    <property type="term" value="F:phosphate transmembrane transporter activity"/>
    <property type="evidence" value="ECO:0007669"/>
    <property type="project" value="InterPro"/>
</dbReference>
<keyword evidence="7 8" id="KW-0472">Membrane</keyword>
<evidence type="ECO:0000256" key="6">
    <source>
        <dbReference type="ARBA" id="ARBA00022989"/>
    </source>
</evidence>
<gene>
    <name evidence="10" type="ORF">BK798_01220</name>
</gene>
<feature type="transmembrane region" description="Helical" evidence="8">
    <location>
        <begin position="111"/>
        <end position="131"/>
    </location>
</feature>
<dbReference type="GO" id="GO:0005886">
    <property type="term" value="C:plasma membrane"/>
    <property type="evidence" value="ECO:0007669"/>
    <property type="project" value="UniProtKB-SubCell"/>
</dbReference>
<feature type="transmembrane region" description="Helical" evidence="8">
    <location>
        <begin position="12"/>
        <end position="38"/>
    </location>
</feature>
<feature type="domain" description="ABC transmembrane type-1" evidence="9">
    <location>
        <begin position="66"/>
        <end position="272"/>
    </location>
</feature>
<dbReference type="InterPro" id="IPR000515">
    <property type="entry name" value="MetI-like"/>
</dbReference>
<feature type="transmembrane region" description="Helical" evidence="8">
    <location>
        <begin position="62"/>
        <end position="90"/>
    </location>
</feature>
<dbReference type="CDD" id="cd06261">
    <property type="entry name" value="TM_PBP2"/>
    <property type="match status" value="1"/>
</dbReference>
<dbReference type="PANTHER" id="PTHR43470:SF3">
    <property type="entry name" value="PHOSPHATE TRANSPORT SYSTEM PERMEASE PROTEIN PSTA-RELATED"/>
    <property type="match status" value="1"/>
</dbReference>
<dbReference type="InterPro" id="IPR005672">
    <property type="entry name" value="Phosphate_PstA"/>
</dbReference>
<evidence type="ECO:0000313" key="10">
    <source>
        <dbReference type="EMBL" id="ATZ59130.1"/>
    </source>
</evidence>
<organism evidence="10 11">
    <name type="scientific">Methanobrevibacter smithii</name>
    <dbReference type="NCBI Taxonomy" id="2173"/>
    <lineage>
        <taxon>Archaea</taxon>
        <taxon>Methanobacteriati</taxon>
        <taxon>Methanobacteriota</taxon>
        <taxon>Methanomada group</taxon>
        <taxon>Methanobacteria</taxon>
        <taxon>Methanobacteriales</taxon>
        <taxon>Methanobacteriaceae</taxon>
        <taxon>Methanobrevibacter</taxon>
    </lineage>
</organism>
<dbReference type="GeneID" id="35117957"/>
<keyword evidence="5 8" id="KW-0812">Transmembrane</keyword>
<dbReference type="GO" id="GO:0035435">
    <property type="term" value="P:phosphate ion transmembrane transport"/>
    <property type="evidence" value="ECO:0007669"/>
    <property type="project" value="InterPro"/>
</dbReference>
<evidence type="ECO:0000256" key="8">
    <source>
        <dbReference type="RuleBase" id="RU363043"/>
    </source>
</evidence>
<feature type="transmembrane region" description="Helical" evidence="8">
    <location>
        <begin position="250"/>
        <end position="272"/>
    </location>
</feature>
<reference evidence="10 11" key="1">
    <citation type="submission" date="2016-10" db="EMBL/GenBank/DDBJ databases">
        <authorList>
            <person name="Varghese N."/>
        </authorList>
    </citation>
    <scope>NUCLEOTIDE SEQUENCE [LARGE SCALE GENOMIC DNA]</scope>
    <source>
        <strain evidence="10 11">KB11</strain>
    </source>
</reference>
<dbReference type="Proteomes" id="UP000232133">
    <property type="component" value="Chromosome"/>
</dbReference>
<evidence type="ECO:0000256" key="1">
    <source>
        <dbReference type="ARBA" id="ARBA00004651"/>
    </source>
</evidence>
<name>A0A2H4U4U5_METSM</name>
<comment type="subcellular location">
    <subcellularLocation>
        <location evidence="1 8">Cell membrane</location>
        <topology evidence="1 8">Multi-pass membrane protein</topology>
    </subcellularLocation>
</comment>
<keyword evidence="4 8" id="KW-1003">Cell membrane</keyword>
<evidence type="ECO:0000256" key="3">
    <source>
        <dbReference type="ARBA" id="ARBA00022448"/>
    </source>
</evidence>
<feature type="transmembrane region" description="Helical" evidence="8">
    <location>
        <begin position="137"/>
        <end position="160"/>
    </location>
</feature>
<dbReference type="SUPFAM" id="SSF161098">
    <property type="entry name" value="MetI-like"/>
    <property type="match status" value="1"/>
</dbReference>
<evidence type="ECO:0000256" key="2">
    <source>
        <dbReference type="ARBA" id="ARBA00007069"/>
    </source>
</evidence>
<dbReference type="PANTHER" id="PTHR43470">
    <property type="entry name" value="PHOSPHATE TRANSPORT SYSTEM PERMEASE PROTEIN PSTA-RELATED"/>
    <property type="match status" value="1"/>
</dbReference>
<dbReference type="Gene3D" id="1.10.3720.10">
    <property type="entry name" value="MetI-like"/>
    <property type="match status" value="1"/>
</dbReference>
<evidence type="ECO:0000256" key="7">
    <source>
        <dbReference type="ARBA" id="ARBA00023136"/>
    </source>
</evidence>
<dbReference type="EMBL" id="CP017803">
    <property type="protein sequence ID" value="ATZ59130.1"/>
    <property type="molecule type" value="Genomic_DNA"/>
</dbReference>
<dbReference type="Pfam" id="PF00528">
    <property type="entry name" value="BPD_transp_1"/>
    <property type="match status" value="1"/>
</dbReference>
<proteinExistence type="inferred from homology"/>
<keyword evidence="3" id="KW-0813">Transport</keyword>
<accession>A0A2H4U4U5</accession>
<dbReference type="AlphaFoldDB" id="A0A2H4U4U5"/>
<sequence length="282" mass="29918">MKSFCSPKTSQKIMNGVFILSGVITLLILVTILGYILVKGLQVINFEFLFSSPIDAGREGGIFPMIISSIYVVFIAAIIATPLGVGAAICMSEYASNQKVIKFIRFGSETLASIPSIVFGLFGLAFFVVFLKLGWCILSGGLVLALMAIPTIFQVAEVTLSSIPNSYKEGGYGLGATKWQVIYSVILPAALPGIITGVILAMTRAISEAAAVMYAVGSAITVPVSIFDPGRPLPLHLYVLATEGVSLQNAYGTAAVLVIIVLVLTIATNLVVDRYQKKIMGK</sequence>
<dbReference type="InterPro" id="IPR035906">
    <property type="entry name" value="MetI-like_sf"/>
</dbReference>
<dbReference type="NCBIfam" id="TIGR00974">
    <property type="entry name" value="3a0107s02c"/>
    <property type="match status" value="1"/>
</dbReference>
<evidence type="ECO:0000313" key="11">
    <source>
        <dbReference type="Proteomes" id="UP000232133"/>
    </source>
</evidence>
<protein>
    <recommendedName>
        <fullName evidence="8">Phosphate transport system permease protein PstA</fullName>
    </recommendedName>
</protein>
<evidence type="ECO:0000259" key="9">
    <source>
        <dbReference type="PROSITE" id="PS50928"/>
    </source>
</evidence>
<dbReference type="PROSITE" id="PS50928">
    <property type="entry name" value="ABC_TM1"/>
    <property type="match status" value="1"/>
</dbReference>